<protein>
    <submittedName>
        <fullName evidence="2">Uncharacterized protein</fullName>
    </submittedName>
</protein>
<name>A0AAJ5C343_9BASI</name>
<reference evidence="2" key="1">
    <citation type="submission" date="2023-10" db="EMBL/GenBank/DDBJ databases">
        <authorList>
            <person name="Guldener U."/>
        </authorList>
    </citation>
    <scope>NUCLEOTIDE SEQUENCE</scope>
    <source>
        <strain evidence="2">Mp4</strain>
    </source>
</reference>
<organism evidence="2 3">
    <name type="scientific">Melanopsichium pennsylvanicum</name>
    <dbReference type="NCBI Taxonomy" id="63383"/>
    <lineage>
        <taxon>Eukaryota</taxon>
        <taxon>Fungi</taxon>
        <taxon>Dikarya</taxon>
        <taxon>Basidiomycota</taxon>
        <taxon>Ustilaginomycotina</taxon>
        <taxon>Ustilaginomycetes</taxon>
        <taxon>Ustilaginales</taxon>
        <taxon>Ustilaginaceae</taxon>
        <taxon>Melanopsichium</taxon>
    </lineage>
</organism>
<dbReference type="EMBL" id="OAPG01000002">
    <property type="protein sequence ID" value="SNX82215.1"/>
    <property type="molecule type" value="Genomic_DNA"/>
</dbReference>
<feature type="region of interest" description="Disordered" evidence="1">
    <location>
        <begin position="1"/>
        <end position="26"/>
    </location>
</feature>
<sequence length="108" mass="11949">MHMWSPETSCAMDLNGRPTQGKGRRLSRVQVPSLYVGGTELEGKDTGRTNESSLSLISLGLHAKPGGKKNKKIWTNQTHARQLAEPVKSELRVSRQTFGFANGQKETR</sequence>
<dbReference type="AlphaFoldDB" id="A0AAJ5C343"/>
<accession>A0AAJ5C343</accession>
<proteinExistence type="predicted"/>
<evidence type="ECO:0000313" key="2">
    <source>
        <dbReference type="EMBL" id="SNX82215.1"/>
    </source>
</evidence>
<dbReference type="Proteomes" id="UP001294444">
    <property type="component" value="Unassembled WGS sequence"/>
</dbReference>
<evidence type="ECO:0000256" key="1">
    <source>
        <dbReference type="SAM" id="MobiDB-lite"/>
    </source>
</evidence>
<keyword evidence="3" id="KW-1185">Reference proteome</keyword>
<comment type="caution">
    <text evidence="2">The sequence shown here is derived from an EMBL/GenBank/DDBJ whole genome shotgun (WGS) entry which is preliminary data.</text>
</comment>
<gene>
    <name evidence="2" type="ORF">MEPE_00921</name>
</gene>
<evidence type="ECO:0000313" key="3">
    <source>
        <dbReference type="Proteomes" id="UP001294444"/>
    </source>
</evidence>